<reference evidence="1" key="1">
    <citation type="journal article" date="2020" name="Nature">
        <title>Giant virus diversity and host interactions through global metagenomics.</title>
        <authorList>
            <person name="Schulz F."/>
            <person name="Roux S."/>
            <person name="Paez-Espino D."/>
            <person name="Jungbluth S."/>
            <person name="Walsh D.A."/>
            <person name="Denef V.J."/>
            <person name="McMahon K.D."/>
            <person name="Konstantinidis K.T."/>
            <person name="Eloe-Fadrosh E.A."/>
            <person name="Kyrpides N.C."/>
            <person name="Woyke T."/>
        </authorList>
    </citation>
    <scope>NUCLEOTIDE SEQUENCE</scope>
    <source>
        <strain evidence="1">GVMAG-M-3300023184-88</strain>
    </source>
</reference>
<name>A0A6C0IJ65_9ZZZZ</name>
<accession>A0A6C0IJ65</accession>
<proteinExistence type="predicted"/>
<dbReference type="AlphaFoldDB" id="A0A6C0IJ65"/>
<evidence type="ECO:0000313" key="1">
    <source>
        <dbReference type="EMBL" id="QHT92545.1"/>
    </source>
</evidence>
<organism evidence="1">
    <name type="scientific">viral metagenome</name>
    <dbReference type="NCBI Taxonomy" id="1070528"/>
    <lineage>
        <taxon>unclassified sequences</taxon>
        <taxon>metagenomes</taxon>
        <taxon>organismal metagenomes</taxon>
    </lineage>
</organism>
<sequence length="64" mass="8095">MAEILRYFFKLVRFMKYMIFKIVRRVNPNAMFAKSWIFLEFNCHQKKEIFQRKKTDYSQDFQIM</sequence>
<protein>
    <submittedName>
        <fullName evidence="1">Uncharacterized protein</fullName>
    </submittedName>
</protein>
<dbReference type="EMBL" id="MN740189">
    <property type="protein sequence ID" value="QHT92545.1"/>
    <property type="molecule type" value="Genomic_DNA"/>
</dbReference>